<evidence type="ECO:0000256" key="3">
    <source>
        <dbReference type="ARBA" id="ARBA00023274"/>
    </source>
</evidence>
<dbReference type="InterPro" id="IPR018130">
    <property type="entry name" value="Ribosomal_uS2_CS"/>
</dbReference>
<protein>
    <recommendedName>
        <fullName evidence="4 5">Small ribosomal subunit protein uS2</fullName>
    </recommendedName>
</protein>
<dbReference type="InterPro" id="IPR001865">
    <property type="entry name" value="Ribosomal_uS2"/>
</dbReference>
<evidence type="ECO:0000313" key="8">
    <source>
        <dbReference type="Proteomes" id="UP000178089"/>
    </source>
</evidence>
<accession>A0A1G2MZB2</accession>
<dbReference type="PRINTS" id="PR00395">
    <property type="entry name" value="RIBOSOMALS2"/>
</dbReference>
<dbReference type="Gene3D" id="3.40.50.10490">
    <property type="entry name" value="Glucose-6-phosphate isomerase like protein, domain 1"/>
    <property type="match status" value="1"/>
</dbReference>
<dbReference type="STRING" id="1802315.A3F51_00685"/>
<dbReference type="GO" id="GO:0006412">
    <property type="term" value="P:translation"/>
    <property type="evidence" value="ECO:0007669"/>
    <property type="project" value="UniProtKB-UniRule"/>
</dbReference>
<comment type="caution">
    <text evidence="7">The sequence shown here is derived from an EMBL/GenBank/DDBJ whole genome shotgun (WGS) entry which is preliminary data.</text>
</comment>
<dbReference type="EMBL" id="MHRT01000005">
    <property type="protein sequence ID" value="OHA29123.1"/>
    <property type="molecule type" value="Genomic_DNA"/>
</dbReference>
<dbReference type="CDD" id="cd01425">
    <property type="entry name" value="RPS2"/>
    <property type="match status" value="1"/>
</dbReference>
<dbReference type="Pfam" id="PF00318">
    <property type="entry name" value="Ribosomal_S2"/>
    <property type="match status" value="1"/>
</dbReference>
<dbReference type="NCBIfam" id="TIGR01011">
    <property type="entry name" value="rpsB_bact"/>
    <property type="match status" value="1"/>
</dbReference>
<dbReference type="Gene3D" id="1.10.287.610">
    <property type="entry name" value="Helix hairpin bin"/>
    <property type="match status" value="1"/>
</dbReference>
<dbReference type="HAMAP" id="MF_00291_B">
    <property type="entry name" value="Ribosomal_uS2_B"/>
    <property type="match status" value="1"/>
</dbReference>
<dbReference type="AlphaFoldDB" id="A0A1G2MZB2"/>
<evidence type="ECO:0000256" key="5">
    <source>
        <dbReference type="HAMAP-Rule" id="MF_00291"/>
    </source>
</evidence>
<dbReference type="PROSITE" id="PS00962">
    <property type="entry name" value="RIBOSOMAL_S2_1"/>
    <property type="match status" value="1"/>
</dbReference>
<gene>
    <name evidence="5" type="primary">rpsB</name>
    <name evidence="7" type="ORF">A3F51_00685</name>
</gene>
<reference evidence="7 8" key="1">
    <citation type="journal article" date="2016" name="Nat. Commun.">
        <title>Thousands of microbial genomes shed light on interconnected biogeochemical processes in an aquifer system.</title>
        <authorList>
            <person name="Anantharaman K."/>
            <person name="Brown C.T."/>
            <person name="Hug L.A."/>
            <person name="Sharon I."/>
            <person name="Castelle C.J."/>
            <person name="Probst A.J."/>
            <person name="Thomas B.C."/>
            <person name="Singh A."/>
            <person name="Wilkins M.J."/>
            <person name="Karaoz U."/>
            <person name="Brodie E.L."/>
            <person name="Williams K.H."/>
            <person name="Hubbard S.S."/>
            <person name="Banfield J.F."/>
        </authorList>
    </citation>
    <scope>NUCLEOTIDE SEQUENCE [LARGE SCALE GENOMIC DNA]</scope>
</reference>
<comment type="similarity">
    <text evidence="1 5 6">Belongs to the universal ribosomal protein uS2 family.</text>
</comment>
<dbReference type="InterPro" id="IPR005706">
    <property type="entry name" value="Ribosomal_uS2_bac/mit/plastid"/>
</dbReference>
<organism evidence="7 8">
    <name type="scientific">Candidatus Taylorbacteria bacterium RIFCSPHIGHO2_12_FULL_45_16</name>
    <dbReference type="NCBI Taxonomy" id="1802315"/>
    <lineage>
        <taxon>Bacteria</taxon>
        <taxon>Candidatus Tayloriibacteriota</taxon>
    </lineage>
</organism>
<dbReference type="Proteomes" id="UP000178089">
    <property type="component" value="Unassembled WGS sequence"/>
</dbReference>
<keyword evidence="3 5" id="KW-0687">Ribonucleoprotein</keyword>
<dbReference type="GO" id="GO:0022627">
    <property type="term" value="C:cytosolic small ribosomal subunit"/>
    <property type="evidence" value="ECO:0007669"/>
    <property type="project" value="TreeGrafter"/>
</dbReference>
<sequence length="228" mass="25648">MDKKTIDKKSIESMFVAGTHFGLGRSRRHPTVTPFIFGTKNSTDIFDLEKTSETFEKAKAIVASLAKESKTIFFVGGKKEASSAIKNAAMSINMPYVDGRWIGGTLSNFGQIRKRIDRYEKLVSDREKGELSKYTKRERMLIDKEIASLEKMFYGIVSLKKMPDVMFIIDPRREKNAVKEAIDMNIPVIALAGSDCDIRKVTYPIVGNDASKASIGFFLNEIVKSYHV</sequence>
<proteinExistence type="inferred from homology"/>
<evidence type="ECO:0000256" key="6">
    <source>
        <dbReference type="RuleBase" id="RU003631"/>
    </source>
</evidence>
<dbReference type="PANTHER" id="PTHR12534:SF0">
    <property type="entry name" value="SMALL RIBOSOMAL SUBUNIT PROTEIN US2M"/>
    <property type="match status" value="1"/>
</dbReference>
<evidence type="ECO:0000256" key="1">
    <source>
        <dbReference type="ARBA" id="ARBA00006242"/>
    </source>
</evidence>
<dbReference type="InterPro" id="IPR023591">
    <property type="entry name" value="Ribosomal_uS2_flav_dom_sf"/>
</dbReference>
<keyword evidence="2 5" id="KW-0689">Ribosomal protein</keyword>
<dbReference type="PROSITE" id="PS00963">
    <property type="entry name" value="RIBOSOMAL_S2_2"/>
    <property type="match status" value="1"/>
</dbReference>
<evidence type="ECO:0000256" key="2">
    <source>
        <dbReference type="ARBA" id="ARBA00022980"/>
    </source>
</evidence>
<dbReference type="PANTHER" id="PTHR12534">
    <property type="entry name" value="30S RIBOSOMAL PROTEIN S2 PROKARYOTIC AND ORGANELLAR"/>
    <property type="match status" value="1"/>
</dbReference>
<evidence type="ECO:0000256" key="4">
    <source>
        <dbReference type="ARBA" id="ARBA00035256"/>
    </source>
</evidence>
<evidence type="ECO:0000313" key="7">
    <source>
        <dbReference type="EMBL" id="OHA29123.1"/>
    </source>
</evidence>
<dbReference type="SUPFAM" id="SSF52313">
    <property type="entry name" value="Ribosomal protein S2"/>
    <property type="match status" value="1"/>
</dbReference>
<dbReference type="GO" id="GO:0003735">
    <property type="term" value="F:structural constituent of ribosome"/>
    <property type="evidence" value="ECO:0007669"/>
    <property type="project" value="InterPro"/>
</dbReference>
<name>A0A1G2MZB2_9BACT</name>